<dbReference type="AlphaFoldDB" id="A0AAD8T2C6"/>
<proteinExistence type="predicted"/>
<sequence>MKLSRFLAPLDACLHPDAPLDDTLLLDQATSSGVAPVDGFVFNSGDSEWMVARDRERLRRIEVAEVNKEWSGSGSFCGVRDDLIIDENGVYWRCRAVELGDDGEDISSRTNVDARETLFGRGLDCSWALTGCCGGLLRPGLVLEYLNIKTI</sequence>
<keyword evidence="2" id="KW-1185">Reference proteome</keyword>
<dbReference type="Proteomes" id="UP001231189">
    <property type="component" value="Unassembled WGS sequence"/>
</dbReference>
<gene>
    <name evidence="1" type="ORF">QYE76_056856</name>
</gene>
<protein>
    <submittedName>
        <fullName evidence="1">Uncharacterized protein</fullName>
    </submittedName>
</protein>
<dbReference type="EMBL" id="JAUUTY010000003">
    <property type="protein sequence ID" value="KAK1668697.1"/>
    <property type="molecule type" value="Genomic_DNA"/>
</dbReference>
<organism evidence="1 2">
    <name type="scientific">Lolium multiflorum</name>
    <name type="common">Italian ryegrass</name>
    <name type="synonym">Lolium perenne subsp. multiflorum</name>
    <dbReference type="NCBI Taxonomy" id="4521"/>
    <lineage>
        <taxon>Eukaryota</taxon>
        <taxon>Viridiplantae</taxon>
        <taxon>Streptophyta</taxon>
        <taxon>Embryophyta</taxon>
        <taxon>Tracheophyta</taxon>
        <taxon>Spermatophyta</taxon>
        <taxon>Magnoliopsida</taxon>
        <taxon>Liliopsida</taxon>
        <taxon>Poales</taxon>
        <taxon>Poaceae</taxon>
        <taxon>BOP clade</taxon>
        <taxon>Pooideae</taxon>
        <taxon>Poodae</taxon>
        <taxon>Poeae</taxon>
        <taxon>Poeae Chloroplast Group 2 (Poeae type)</taxon>
        <taxon>Loliodinae</taxon>
        <taxon>Loliinae</taxon>
        <taxon>Lolium</taxon>
    </lineage>
</organism>
<reference evidence="1" key="1">
    <citation type="submission" date="2023-07" db="EMBL/GenBank/DDBJ databases">
        <title>A chromosome-level genome assembly of Lolium multiflorum.</title>
        <authorList>
            <person name="Chen Y."/>
            <person name="Copetti D."/>
            <person name="Kolliker R."/>
            <person name="Studer B."/>
        </authorList>
    </citation>
    <scope>NUCLEOTIDE SEQUENCE</scope>
    <source>
        <strain evidence="1">02402/16</strain>
        <tissue evidence="1">Leaf</tissue>
    </source>
</reference>
<comment type="caution">
    <text evidence="1">The sequence shown here is derived from an EMBL/GenBank/DDBJ whole genome shotgun (WGS) entry which is preliminary data.</text>
</comment>
<name>A0AAD8T2C6_LOLMU</name>
<evidence type="ECO:0000313" key="1">
    <source>
        <dbReference type="EMBL" id="KAK1668697.1"/>
    </source>
</evidence>
<evidence type="ECO:0000313" key="2">
    <source>
        <dbReference type="Proteomes" id="UP001231189"/>
    </source>
</evidence>
<accession>A0AAD8T2C6</accession>